<sequence length="322" mass="34268">MKRRELRGRTVVLTGASSGIGRATALAFADAGAHLVLAARNPAPLEDVAELCRARGAQALVVPTDVTQADQVRALAAAAVERFSAIDVWVNNVGVGAVGSFTETPIEAHRRVIEANLLGHFHGAHAVLRHFMSRKQGVLVNMISLGAWAAAPYAAAYSASKFGLRGFSEALRGEMSGWPDIHVCDVYPAFMDTPGMSHAANYTGRRLKPAPPLYDPRMAAEAIVSVAREPRASTTVGAAATALRAGHAVSPLLSSWIGARVVERYLRQADTAPKGDGNLYAPSIGNAIDGGFRHSEKPNRWWMWAALGGALWLGAQAVRRPR</sequence>
<evidence type="ECO:0000313" key="5">
    <source>
        <dbReference type="EMBL" id="WOB08216.1"/>
    </source>
</evidence>
<dbReference type="Proteomes" id="UP001303946">
    <property type="component" value="Chromosome"/>
</dbReference>
<evidence type="ECO:0000259" key="4">
    <source>
        <dbReference type="SMART" id="SM00822"/>
    </source>
</evidence>
<dbReference type="PANTHER" id="PTHR44196">
    <property type="entry name" value="DEHYDROGENASE/REDUCTASE SDR FAMILY MEMBER 7B"/>
    <property type="match status" value="1"/>
</dbReference>
<proteinExistence type="inferred from homology"/>
<dbReference type="PANTHER" id="PTHR44196:SF1">
    <property type="entry name" value="DEHYDROGENASE_REDUCTASE SDR FAMILY MEMBER 7B"/>
    <property type="match status" value="1"/>
</dbReference>
<gene>
    <name evidence="5" type="ORF">RXV79_25355</name>
</gene>
<dbReference type="InterPro" id="IPR057326">
    <property type="entry name" value="KR_dom"/>
</dbReference>
<dbReference type="Pfam" id="PF00106">
    <property type="entry name" value="adh_short"/>
    <property type="match status" value="1"/>
</dbReference>
<name>A0ABZ0CYE9_9BURK</name>
<dbReference type="InterPro" id="IPR036291">
    <property type="entry name" value="NAD(P)-bd_dom_sf"/>
</dbReference>
<evidence type="ECO:0000256" key="3">
    <source>
        <dbReference type="RuleBase" id="RU000363"/>
    </source>
</evidence>
<evidence type="ECO:0000313" key="6">
    <source>
        <dbReference type="Proteomes" id="UP001303946"/>
    </source>
</evidence>
<organism evidence="5 6">
    <name type="scientific">Piscinibacter gummiphilus</name>
    <dbReference type="NCBI Taxonomy" id="946333"/>
    <lineage>
        <taxon>Bacteria</taxon>
        <taxon>Pseudomonadati</taxon>
        <taxon>Pseudomonadota</taxon>
        <taxon>Betaproteobacteria</taxon>
        <taxon>Burkholderiales</taxon>
        <taxon>Sphaerotilaceae</taxon>
        <taxon>Piscinibacter</taxon>
    </lineage>
</organism>
<comment type="similarity">
    <text evidence="1 3">Belongs to the short-chain dehydrogenases/reductases (SDR) family.</text>
</comment>
<evidence type="ECO:0000256" key="1">
    <source>
        <dbReference type="ARBA" id="ARBA00006484"/>
    </source>
</evidence>
<protein>
    <submittedName>
        <fullName evidence="5">SDR family oxidoreductase</fullName>
    </submittedName>
</protein>
<dbReference type="RefSeq" id="WP_316700916.1">
    <property type="nucleotide sequence ID" value="NZ_CP136336.1"/>
</dbReference>
<keyword evidence="2" id="KW-0560">Oxidoreductase</keyword>
<dbReference type="SUPFAM" id="SSF51735">
    <property type="entry name" value="NAD(P)-binding Rossmann-fold domains"/>
    <property type="match status" value="1"/>
</dbReference>
<dbReference type="Gene3D" id="3.40.50.720">
    <property type="entry name" value="NAD(P)-binding Rossmann-like Domain"/>
    <property type="match status" value="1"/>
</dbReference>
<evidence type="ECO:0000256" key="2">
    <source>
        <dbReference type="ARBA" id="ARBA00023002"/>
    </source>
</evidence>
<dbReference type="PRINTS" id="PR00081">
    <property type="entry name" value="GDHRDH"/>
</dbReference>
<accession>A0ABZ0CYE9</accession>
<dbReference type="EMBL" id="CP136336">
    <property type="protein sequence ID" value="WOB08216.1"/>
    <property type="molecule type" value="Genomic_DNA"/>
</dbReference>
<dbReference type="SMART" id="SM00822">
    <property type="entry name" value="PKS_KR"/>
    <property type="match status" value="1"/>
</dbReference>
<dbReference type="PROSITE" id="PS00061">
    <property type="entry name" value="ADH_SHORT"/>
    <property type="match status" value="1"/>
</dbReference>
<reference evidence="5 6" key="1">
    <citation type="submission" date="2023-10" db="EMBL/GenBank/DDBJ databases">
        <title>Bacteria for the degradation of biodegradable plastic PBAT(Polybutylene adipate terephthalate).</title>
        <authorList>
            <person name="Weon H.-Y."/>
            <person name="Yeon J."/>
        </authorList>
    </citation>
    <scope>NUCLEOTIDE SEQUENCE [LARGE SCALE GENOMIC DNA]</scope>
    <source>
        <strain evidence="5 6">SBD 7-3</strain>
    </source>
</reference>
<feature type="domain" description="Ketoreductase" evidence="4">
    <location>
        <begin position="9"/>
        <end position="151"/>
    </location>
</feature>
<dbReference type="InterPro" id="IPR002347">
    <property type="entry name" value="SDR_fam"/>
</dbReference>
<dbReference type="NCBIfam" id="NF004792">
    <property type="entry name" value="PRK06139.1"/>
    <property type="match status" value="1"/>
</dbReference>
<dbReference type="PRINTS" id="PR00080">
    <property type="entry name" value="SDRFAMILY"/>
</dbReference>
<dbReference type="InterPro" id="IPR020904">
    <property type="entry name" value="Sc_DH/Rdtase_CS"/>
</dbReference>
<keyword evidence="6" id="KW-1185">Reference proteome</keyword>